<accession>A0A3A4QPH3</accession>
<dbReference type="InterPro" id="IPR009057">
    <property type="entry name" value="Homeodomain-like_sf"/>
</dbReference>
<evidence type="ECO:0000259" key="3">
    <source>
        <dbReference type="PROSITE" id="PS50977"/>
    </source>
</evidence>
<evidence type="ECO:0000256" key="1">
    <source>
        <dbReference type="ARBA" id="ARBA00023125"/>
    </source>
</evidence>
<dbReference type="InterPro" id="IPR023772">
    <property type="entry name" value="DNA-bd_HTH_TetR-type_CS"/>
</dbReference>
<dbReference type="PANTHER" id="PTHR43479">
    <property type="entry name" value="ACREF/ENVCD OPERON REPRESSOR-RELATED"/>
    <property type="match status" value="1"/>
</dbReference>
<dbReference type="PANTHER" id="PTHR43479:SF11">
    <property type="entry name" value="ACREF_ENVCD OPERON REPRESSOR-RELATED"/>
    <property type="match status" value="1"/>
</dbReference>
<keyword evidence="1 2" id="KW-0238">DNA-binding</keyword>
<comment type="caution">
    <text evidence="4">The sequence shown here is derived from an EMBL/GenBank/DDBJ whole genome shotgun (WGS) entry which is preliminary data.</text>
</comment>
<dbReference type="InterPro" id="IPR050624">
    <property type="entry name" value="HTH-type_Tx_Regulator"/>
</dbReference>
<dbReference type="Proteomes" id="UP000266426">
    <property type="component" value="Unassembled WGS sequence"/>
</dbReference>
<evidence type="ECO:0000313" key="5">
    <source>
        <dbReference type="Proteomes" id="UP000266426"/>
    </source>
</evidence>
<organism evidence="4 5">
    <name type="scientific">Candidatus Auribacter fodinae</name>
    <dbReference type="NCBI Taxonomy" id="2093366"/>
    <lineage>
        <taxon>Bacteria</taxon>
        <taxon>Pseudomonadati</taxon>
        <taxon>Candidatus Auribacterota</taxon>
        <taxon>Candidatus Auribacteria</taxon>
        <taxon>Candidatus Auribacterales</taxon>
        <taxon>Candidatus Auribacteraceae</taxon>
        <taxon>Candidatus Auribacter</taxon>
    </lineage>
</organism>
<sequence length="225" mass="25479">MASPEYEHRKSDLLNAARELFFVQGYEKTSVSDIIQKVGVAKGSFYYYFTSKEEILDTLIDDIALQGIEKVRDIVANSSLNALCKLNRVFKIARDWKLENRHMMQDTLRVLYDDKNLIIRHKLAQRNIALAVPEVASIIRQGIAEGMFNAVNPDDTAELIVFLGTALNDIFARYLLEMDAHPDHIMILKAKTASYESAIVRILGAPENSIKAVPLSFFEDMLAVR</sequence>
<dbReference type="PROSITE" id="PS01081">
    <property type="entry name" value="HTH_TETR_1"/>
    <property type="match status" value="1"/>
</dbReference>
<dbReference type="EMBL" id="QZJZ01000105">
    <property type="protein sequence ID" value="RJP55914.1"/>
    <property type="molecule type" value="Genomic_DNA"/>
</dbReference>
<dbReference type="PROSITE" id="PS50977">
    <property type="entry name" value="HTH_TETR_2"/>
    <property type="match status" value="1"/>
</dbReference>
<name>A0A3A4QPH3_9BACT</name>
<dbReference type="GO" id="GO:0003677">
    <property type="term" value="F:DNA binding"/>
    <property type="evidence" value="ECO:0007669"/>
    <property type="project" value="UniProtKB-UniRule"/>
</dbReference>
<evidence type="ECO:0000256" key="2">
    <source>
        <dbReference type="PROSITE-ProRule" id="PRU00335"/>
    </source>
</evidence>
<protein>
    <submittedName>
        <fullName evidence="4">TetR/AcrR family transcriptional regulator</fullName>
    </submittedName>
</protein>
<dbReference type="InterPro" id="IPR001647">
    <property type="entry name" value="HTH_TetR"/>
</dbReference>
<dbReference type="PRINTS" id="PR00455">
    <property type="entry name" value="HTHTETR"/>
</dbReference>
<feature type="DNA-binding region" description="H-T-H motif" evidence="2">
    <location>
        <begin position="30"/>
        <end position="49"/>
    </location>
</feature>
<dbReference type="SUPFAM" id="SSF46689">
    <property type="entry name" value="Homeodomain-like"/>
    <property type="match status" value="1"/>
</dbReference>
<dbReference type="Gene3D" id="1.10.357.10">
    <property type="entry name" value="Tetracycline Repressor, domain 2"/>
    <property type="match status" value="1"/>
</dbReference>
<evidence type="ECO:0000313" key="4">
    <source>
        <dbReference type="EMBL" id="RJP55914.1"/>
    </source>
</evidence>
<dbReference type="AlphaFoldDB" id="A0A3A4QPH3"/>
<dbReference type="Pfam" id="PF00440">
    <property type="entry name" value="TetR_N"/>
    <property type="match status" value="1"/>
</dbReference>
<feature type="domain" description="HTH tetR-type" evidence="3">
    <location>
        <begin position="7"/>
        <end position="67"/>
    </location>
</feature>
<proteinExistence type="predicted"/>
<reference evidence="4 5" key="1">
    <citation type="journal article" date="2017" name="ISME J.">
        <title>Energy and carbon metabolisms in a deep terrestrial subsurface fluid microbial community.</title>
        <authorList>
            <person name="Momper L."/>
            <person name="Jungbluth S.P."/>
            <person name="Lee M.D."/>
            <person name="Amend J.P."/>
        </authorList>
    </citation>
    <scope>NUCLEOTIDE SEQUENCE [LARGE SCALE GENOMIC DNA]</scope>
    <source>
        <strain evidence="4">SURF_26</strain>
    </source>
</reference>
<gene>
    <name evidence="4" type="ORF">C4541_13480</name>
</gene>